<sequence>MMTAHAMTTADATLERAWEVLESVPDPEIPVVSIRELGILRDVRRAADDVIEVVITPTYSGCPAMSQIAEDIEDALKRADIGPHRIATVLAPAWTTDWMTTEAREKLRKYGIAPPTGNCGNAAAPQEKTIRFVPRALKKPVDQPACPRCGSPHTERLAQFGSTACKALYRCIDCREPFDYFKPY</sequence>
<dbReference type="InterPro" id="IPR002744">
    <property type="entry name" value="MIP18-like"/>
</dbReference>
<dbReference type="InterPro" id="IPR052339">
    <property type="entry name" value="Fe-S_Maturation_MIP18"/>
</dbReference>
<evidence type="ECO:0000313" key="4">
    <source>
        <dbReference type="Proteomes" id="UP000027466"/>
    </source>
</evidence>
<evidence type="ECO:0000313" key="3">
    <source>
        <dbReference type="EMBL" id="KDR40847.1"/>
    </source>
</evidence>
<evidence type="ECO:0000259" key="2">
    <source>
        <dbReference type="Pfam" id="PF23451"/>
    </source>
</evidence>
<dbReference type="Pfam" id="PF23451">
    <property type="entry name" value="Zn_ribbon_PaaD"/>
    <property type="match status" value="1"/>
</dbReference>
<dbReference type="AlphaFoldDB" id="A0A069PKE7"/>
<dbReference type="InterPro" id="IPR056572">
    <property type="entry name" value="Zn_ribbon_PaaD"/>
</dbReference>
<accession>A0A069PKE7</accession>
<evidence type="ECO:0000259" key="1">
    <source>
        <dbReference type="Pfam" id="PF01883"/>
    </source>
</evidence>
<organism evidence="3 4">
    <name type="scientific">Caballeronia glathei</name>
    <dbReference type="NCBI Taxonomy" id="60547"/>
    <lineage>
        <taxon>Bacteria</taxon>
        <taxon>Pseudomonadati</taxon>
        <taxon>Pseudomonadota</taxon>
        <taxon>Betaproteobacteria</taxon>
        <taxon>Burkholderiales</taxon>
        <taxon>Burkholderiaceae</taxon>
        <taxon>Caballeronia</taxon>
    </lineage>
</organism>
<dbReference type="InterPro" id="IPR034904">
    <property type="entry name" value="FSCA_dom_sf"/>
</dbReference>
<dbReference type="STRING" id="60547.GCA_000751215_00276"/>
<protein>
    <submittedName>
        <fullName evidence="3">Phenylacetate-CoA oxygenase</fullName>
    </submittedName>
</protein>
<proteinExistence type="predicted"/>
<dbReference type="PANTHER" id="PTHR42831:SF3">
    <property type="entry name" value="1,2-PHENYLACETYL-COA EPOXIDASE, SUBUNIT D-RELATED"/>
    <property type="match status" value="1"/>
</dbReference>
<dbReference type="Gene3D" id="3.30.300.130">
    <property type="entry name" value="Fe-S cluster assembly (FSCA)"/>
    <property type="match status" value="1"/>
</dbReference>
<dbReference type="InterPro" id="IPR011883">
    <property type="entry name" value="PaaD-like"/>
</dbReference>
<dbReference type="RefSeq" id="WP_035924839.1">
    <property type="nucleotide sequence ID" value="NZ_CADFFX010000012.1"/>
</dbReference>
<comment type="caution">
    <text evidence="3">The sequence shown here is derived from an EMBL/GenBank/DDBJ whole genome shotgun (WGS) entry which is preliminary data.</text>
</comment>
<gene>
    <name evidence="3" type="ORF">BG61_21970</name>
</gene>
<feature type="domain" description="PaaD zinc beta ribbon" evidence="2">
    <location>
        <begin position="137"/>
        <end position="182"/>
    </location>
</feature>
<feature type="domain" description="MIP18 family-like" evidence="1">
    <location>
        <begin position="16"/>
        <end position="77"/>
    </location>
</feature>
<reference evidence="3 4" key="1">
    <citation type="submission" date="2014-03" db="EMBL/GenBank/DDBJ databases">
        <title>Draft Genome Sequences of Four Burkholderia Strains.</title>
        <authorList>
            <person name="Liu X.Y."/>
            <person name="Li C.X."/>
            <person name="Xu J.H."/>
        </authorList>
    </citation>
    <scope>NUCLEOTIDE SEQUENCE [LARGE SCALE GENOMIC DNA]</scope>
    <source>
        <strain evidence="3 4">DSM 50014</strain>
    </source>
</reference>
<name>A0A069PKE7_9BURK</name>
<dbReference type="PANTHER" id="PTHR42831">
    <property type="entry name" value="FE-S PROTEIN MATURATION AUXILIARY FACTOR YITW"/>
    <property type="match status" value="1"/>
</dbReference>
<dbReference type="SUPFAM" id="SSF117916">
    <property type="entry name" value="Fe-S cluster assembly (FSCA) domain-like"/>
    <property type="match status" value="1"/>
</dbReference>
<dbReference type="Pfam" id="PF01883">
    <property type="entry name" value="FeS_assembly_P"/>
    <property type="match status" value="1"/>
</dbReference>
<dbReference type="Proteomes" id="UP000027466">
    <property type="component" value="Unassembled WGS sequence"/>
</dbReference>
<dbReference type="EMBL" id="JFHC01000034">
    <property type="protein sequence ID" value="KDR40847.1"/>
    <property type="molecule type" value="Genomic_DNA"/>
</dbReference>
<keyword evidence="4" id="KW-1185">Reference proteome</keyword>
<dbReference type="NCBIfam" id="TIGR02159">
    <property type="entry name" value="PA_CoA_Oxy4"/>
    <property type="match status" value="1"/>
</dbReference>